<proteinExistence type="predicted"/>
<name>A0A7T5RJX9_9BACT</name>
<protein>
    <submittedName>
        <fullName evidence="1">CDP-glycerol glycerophosphotransferase family protein</fullName>
    </submittedName>
</protein>
<organism evidence="1 2">
    <name type="scientific">Candidatus Sungiibacteriota bacterium</name>
    <dbReference type="NCBI Taxonomy" id="2750080"/>
    <lineage>
        <taxon>Bacteria</taxon>
        <taxon>Candidatus Sungiibacteriota</taxon>
    </lineage>
</organism>
<dbReference type="GO" id="GO:0047355">
    <property type="term" value="F:CDP-glycerol glycerophosphotransferase activity"/>
    <property type="evidence" value="ECO:0007669"/>
    <property type="project" value="InterPro"/>
</dbReference>
<reference evidence="1 2" key="1">
    <citation type="submission" date="2020-07" db="EMBL/GenBank/DDBJ databases">
        <title>Huge and variable diversity of episymbiotic CPR bacteria and DPANN archaea in groundwater ecosystems.</title>
        <authorList>
            <person name="He C.Y."/>
            <person name="Keren R."/>
            <person name="Whittaker M."/>
            <person name="Farag I.F."/>
            <person name="Doudna J."/>
            <person name="Cate J.H.D."/>
            <person name="Banfield J.F."/>
        </authorList>
    </citation>
    <scope>NUCLEOTIDE SEQUENCE [LARGE SCALE GENOMIC DNA]</scope>
    <source>
        <strain evidence="1">NC_groundwater_541_Ag_S-0.1um_46_50</strain>
    </source>
</reference>
<dbReference type="AlphaFoldDB" id="A0A7T5RJX9"/>
<dbReference type="GO" id="GO:0016020">
    <property type="term" value="C:membrane"/>
    <property type="evidence" value="ECO:0007669"/>
    <property type="project" value="InterPro"/>
</dbReference>
<dbReference type="Pfam" id="PF04464">
    <property type="entry name" value="Glyphos_transf"/>
    <property type="match status" value="1"/>
</dbReference>
<dbReference type="InterPro" id="IPR007554">
    <property type="entry name" value="Glycerophosphate_synth"/>
</dbReference>
<sequence length="466" mass="53178">MKTICICVKNTKLIQRYFLRSGLLEKLVSSGNVKVVLLVEKGFEKQYQEEFEGERVRVMGVRVGTGRPSFLFRICVLVSENVLVNFAAVRHQIYRSVRRGKSWFLLIPRLLLWRLVGFIPSRLTQRLVRRVVAKISVSSSLSPLFQEIKPDLVFATSLTEWTFDVPILLAARSYGATTAASVRMWTNLGPTSFLLFHPDHLILQNEFLKDMAVRFNFFPKNRIHVTGFPYFDWFKTDQSLPSREEFCRALGIDPRKRCILYADSGIGDLGRDLAFVELFGKLVQNGRLPKDLVMIFRPQPYYAGAAEALKELRSRRFDSVVVDFVNTTNLKYPDPTIDRGNINSFINAMRYSEMLITPGGAILLEAAVFKKPMVVTAFDAAPDVPYWKSFARFYDGTAFYWTDLITTGGVRAVSSPKEFERTISKYLKNPSLDEKGRECLRSRFLGPQDGRATELLAQVLLSLERA</sequence>
<evidence type="ECO:0000313" key="2">
    <source>
        <dbReference type="Proteomes" id="UP000595618"/>
    </source>
</evidence>
<keyword evidence="1" id="KW-0808">Transferase</keyword>
<dbReference type="Gene3D" id="3.40.50.12580">
    <property type="match status" value="1"/>
</dbReference>
<dbReference type="EMBL" id="CP066690">
    <property type="protein sequence ID" value="QQG45467.1"/>
    <property type="molecule type" value="Genomic_DNA"/>
</dbReference>
<dbReference type="Proteomes" id="UP000595618">
    <property type="component" value="Chromosome"/>
</dbReference>
<dbReference type="InterPro" id="IPR043148">
    <property type="entry name" value="TagF_C"/>
</dbReference>
<gene>
    <name evidence="1" type="ORF">HYW89_00820</name>
</gene>
<accession>A0A7T5RJX9</accession>
<dbReference type="SUPFAM" id="SSF53756">
    <property type="entry name" value="UDP-Glycosyltransferase/glycogen phosphorylase"/>
    <property type="match status" value="1"/>
</dbReference>
<evidence type="ECO:0000313" key="1">
    <source>
        <dbReference type="EMBL" id="QQG45467.1"/>
    </source>
</evidence>